<organism evidence="2 3">
    <name type="scientific">Streptomyces asoensis</name>
    <dbReference type="NCBI Taxonomy" id="249586"/>
    <lineage>
        <taxon>Bacteria</taxon>
        <taxon>Bacillati</taxon>
        <taxon>Actinomycetota</taxon>
        <taxon>Actinomycetes</taxon>
        <taxon>Kitasatosporales</taxon>
        <taxon>Streptomycetaceae</taxon>
        <taxon>Streptomyces</taxon>
    </lineage>
</organism>
<proteinExistence type="predicted"/>
<feature type="region of interest" description="Disordered" evidence="1">
    <location>
        <begin position="1"/>
        <end position="25"/>
    </location>
</feature>
<evidence type="ECO:0000313" key="2">
    <source>
        <dbReference type="EMBL" id="GHI63486.1"/>
    </source>
</evidence>
<dbReference type="RefSeq" id="WP_189928731.1">
    <property type="nucleotide sequence ID" value="NZ_BMSI01000035.1"/>
</dbReference>
<evidence type="ECO:0000256" key="1">
    <source>
        <dbReference type="SAM" id="MobiDB-lite"/>
    </source>
</evidence>
<evidence type="ECO:0008006" key="4">
    <source>
        <dbReference type="Google" id="ProtNLM"/>
    </source>
</evidence>
<gene>
    <name evidence="2" type="ORF">Saso_51360</name>
</gene>
<reference evidence="3" key="1">
    <citation type="submission" date="2023-07" db="EMBL/GenBank/DDBJ databases">
        <title>Whole genome shotgun sequence of Streptomyces cacaoi subsp. asoensis NBRC 13813.</title>
        <authorList>
            <person name="Komaki H."/>
            <person name="Tamura T."/>
        </authorList>
    </citation>
    <scope>NUCLEOTIDE SEQUENCE [LARGE SCALE GENOMIC DNA]</scope>
    <source>
        <strain evidence="3">NBRC 13813</strain>
    </source>
</reference>
<dbReference type="EMBL" id="BNEB01000005">
    <property type="protein sequence ID" value="GHI63486.1"/>
    <property type="molecule type" value="Genomic_DNA"/>
</dbReference>
<protein>
    <recommendedName>
        <fullName evidence="4">FXSXX-COOH protein</fullName>
    </recommendedName>
</protein>
<dbReference type="GeneID" id="91472969"/>
<name>A0ABQ3S5T2_9ACTN</name>
<keyword evidence="3" id="KW-1185">Reference proteome</keyword>
<evidence type="ECO:0000313" key="3">
    <source>
        <dbReference type="Proteomes" id="UP000649259"/>
    </source>
</evidence>
<sequence length="62" mass="6316">MPLGPVGPEDGSAPGVTTPVPDPVMPVAADDADLIDVMDVADLVQRVPGDDTDRSTDLPTFG</sequence>
<feature type="compositionally biased region" description="Low complexity" evidence="1">
    <location>
        <begin position="13"/>
        <end position="25"/>
    </location>
</feature>
<accession>A0ABQ3S5T2</accession>
<dbReference type="Proteomes" id="UP000649259">
    <property type="component" value="Unassembled WGS sequence"/>
</dbReference>
<comment type="caution">
    <text evidence="2">The sequence shown here is derived from an EMBL/GenBank/DDBJ whole genome shotgun (WGS) entry which is preliminary data.</text>
</comment>